<dbReference type="Pfam" id="PF02836">
    <property type="entry name" value="Glyco_hydro_2_C"/>
    <property type="match status" value="1"/>
</dbReference>
<dbReference type="RefSeq" id="WP_185137823.1">
    <property type="nucleotide sequence ID" value="NZ_JACJVR010000079.1"/>
</dbReference>
<evidence type="ECO:0000256" key="4">
    <source>
        <dbReference type="ARBA" id="ARBA00004740"/>
    </source>
</evidence>
<dbReference type="Pfam" id="PF17753">
    <property type="entry name" value="Ig_mannosidase"/>
    <property type="match status" value="1"/>
</dbReference>
<comment type="subunit">
    <text evidence="5">Monomer.</text>
</comment>
<evidence type="ECO:0000259" key="22">
    <source>
        <dbReference type="Pfam" id="PF17786"/>
    </source>
</evidence>
<evidence type="ECO:0000256" key="15">
    <source>
        <dbReference type="ARBA" id="ARBA00032581"/>
    </source>
</evidence>
<dbReference type="Gene3D" id="2.60.120.260">
    <property type="entry name" value="Galactose-binding domain-like"/>
    <property type="match status" value="1"/>
</dbReference>
<evidence type="ECO:0000256" key="5">
    <source>
        <dbReference type="ARBA" id="ARBA00011245"/>
    </source>
</evidence>
<evidence type="ECO:0000313" key="25">
    <source>
        <dbReference type="Proteomes" id="UP000553776"/>
    </source>
</evidence>
<comment type="similarity">
    <text evidence="16">Belongs to the glycosyl hydrolase 2 family. Beta-mannosidase B subfamily.</text>
</comment>
<dbReference type="Gene3D" id="3.20.20.80">
    <property type="entry name" value="Glycosidases"/>
    <property type="match status" value="1"/>
</dbReference>
<accession>A0A841U6E8</accession>
<evidence type="ECO:0000256" key="14">
    <source>
        <dbReference type="ARBA" id="ARBA00023295"/>
    </source>
</evidence>
<dbReference type="InterPro" id="IPR041447">
    <property type="entry name" value="Mannosidase_ig"/>
</dbReference>
<keyword evidence="14" id="KW-0326">Glycosidase</keyword>
<dbReference type="InterPro" id="IPR054593">
    <property type="entry name" value="Beta-mannosidase-like_N2"/>
</dbReference>
<comment type="catalytic activity">
    <reaction evidence="1">
        <text>Hydrolysis of terminal, non-reducing beta-D-mannose residues in beta-D-mannosides.</text>
        <dbReference type="EC" id="3.2.1.25"/>
    </reaction>
</comment>
<name>A0A841U6E8_9BACL</name>
<evidence type="ECO:0000313" key="24">
    <source>
        <dbReference type="EMBL" id="MBB6693853.1"/>
    </source>
</evidence>
<evidence type="ECO:0000256" key="8">
    <source>
        <dbReference type="ARBA" id="ARBA00015707"/>
    </source>
</evidence>
<dbReference type="Pfam" id="PF22666">
    <property type="entry name" value="Glyco_hydro_2_N2"/>
    <property type="match status" value="1"/>
</dbReference>
<feature type="domain" description="Beta-mannosidase Ig-fold" evidence="21">
    <location>
        <begin position="875"/>
        <end position="934"/>
    </location>
</feature>
<keyword evidence="12" id="KW-1015">Disulfide bond</keyword>
<dbReference type="Pfam" id="PF17786">
    <property type="entry name" value="Mannosidase_ig"/>
    <property type="match status" value="1"/>
</dbReference>
<comment type="pathway">
    <text evidence="4">Glycan metabolism; N-glycan degradation.</text>
</comment>
<keyword evidence="9" id="KW-0964">Secreted</keyword>
<protein>
    <recommendedName>
        <fullName evidence="8">Beta-mannosidase</fullName>
        <ecNumber evidence="7">3.2.1.25</ecNumber>
    </recommendedName>
    <alternativeName>
        <fullName evidence="17">Beta-mannosidase B</fullName>
    </alternativeName>
    <alternativeName>
        <fullName evidence="15">Lysosomal beta A mannosidase</fullName>
    </alternativeName>
    <alternativeName>
        <fullName evidence="18">Mannanase B</fullName>
    </alternativeName>
</protein>
<dbReference type="AlphaFoldDB" id="A0A841U6E8"/>
<comment type="function">
    <text evidence="2">Exoglycosidase that cleaves the single beta-linked mannose residue from the non-reducing end of all N-linked glycoprotein oligosaccharides.</text>
</comment>
<dbReference type="PANTHER" id="PTHR43730:SF1">
    <property type="entry name" value="BETA-MANNOSIDASE"/>
    <property type="match status" value="1"/>
</dbReference>
<evidence type="ECO:0000256" key="11">
    <source>
        <dbReference type="ARBA" id="ARBA00022801"/>
    </source>
</evidence>
<dbReference type="InterPro" id="IPR006103">
    <property type="entry name" value="Glyco_hydro_2_cat"/>
</dbReference>
<dbReference type="InterPro" id="IPR036156">
    <property type="entry name" value="Beta-gal/glucu_dom_sf"/>
</dbReference>
<organism evidence="24 25">
    <name type="scientific">Cohnella xylanilytica</name>
    <dbReference type="NCBI Taxonomy" id="557555"/>
    <lineage>
        <taxon>Bacteria</taxon>
        <taxon>Bacillati</taxon>
        <taxon>Bacillota</taxon>
        <taxon>Bacilli</taxon>
        <taxon>Bacillales</taxon>
        <taxon>Paenibacillaceae</taxon>
        <taxon>Cohnella</taxon>
    </lineage>
</organism>
<feature type="domain" description="Glycoside hydrolase family 2 catalytic" evidence="20">
    <location>
        <begin position="466"/>
        <end position="554"/>
    </location>
</feature>
<dbReference type="EC" id="3.2.1.25" evidence="7"/>
<dbReference type="GO" id="GO:0004567">
    <property type="term" value="F:beta-mannosidase activity"/>
    <property type="evidence" value="ECO:0007669"/>
    <property type="project" value="UniProtKB-EC"/>
</dbReference>
<comment type="subcellular location">
    <subcellularLocation>
        <location evidence="3">Secreted</location>
    </subcellularLocation>
</comment>
<feature type="domain" description="Glycoside hydrolase family 2 immunoglobulin-like beta-sandwich" evidence="19">
    <location>
        <begin position="277"/>
        <end position="391"/>
    </location>
</feature>
<dbReference type="EMBL" id="JACJVR010000079">
    <property type="protein sequence ID" value="MBB6693853.1"/>
    <property type="molecule type" value="Genomic_DNA"/>
</dbReference>
<evidence type="ECO:0000256" key="17">
    <source>
        <dbReference type="ARBA" id="ARBA00041069"/>
    </source>
</evidence>
<dbReference type="GO" id="GO:0006516">
    <property type="term" value="P:glycoprotein catabolic process"/>
    <property type="evidence" value="ECO:0007669"/>
    <property type="project" value="TreeGrafter"/>
</dbReference>
<proteinExistence type="inferred from homology"/>
<gene>
    <name evidence="24" type="ORF">H7B90_20860</name>
</gene>
<feature type="domain" description="Beta-mannosidase-like galactose-binding" evidence="23">
    <location>
        <begin position="113"/>
        <end position="252"/>
    </location>
</feature>
<evidence type="ECO:0000256" key="9">
    <source>
        <dbReference type="ARBA" id="ARBA00022525"/>
    </source>
</evidence>
<dbReference type="InterPro" id="IPR050887">
    <property type="entry name" value="Beta-mannosidase_GH2"/>
</dbReference>
<evidence type="ECO:0000256" key="2">
    <source>
        <dbReference type="ARBA" id="ARBA00003150"/>
    </source>
</evidence>
<keyword evidence="25" id="KW-1185">Reference proteome</keyword>
<dbReference type="GO" id="GO:0005975">
    <property type="term" value="P:carbohydrate metabolic process"/>
    <property type="evidence" value="ECO:0007669"/>
    <property type="project" value="InterPro"/>
</dbReference>
<evidence type="ECO:0000256" key="18">
    <source>
        <dbReference type="ARBA" id="ARBA00041614"/>
    </source>
</evidence>
<dbReference type="SUPFAM" id="SSF49303">
    <property type="entry name" value="beta-Galactosidase/glucuronidase domain"/>
    <property type="match status" value="2"/>
</dbReference>
<dbReference type="PANTHER" id="PTHR43730">
    <property type="entry name" value="BETA-MANNOSIDASE"/>
    <property type="match status" value="1"/>
</dbReference>
<feature type="domain" description="Mannosidase Ig/CBM-like" evidence="22">
    <location>
        <begin position="737"/>
        <end position="822"/>
    </location>
</feature>
<evidence type="ECO:0000259" key="20">
    <source>
        <dbReference type="Pfam" id="PF02836"/>
    </source>
</evidence>
<dbReference type="InterPro" id="IPR041625">
    <property type="entry name" value="Beta-mannosidase_Ig"/>
</dbReference>
<dbReference type="InterPro" id="IPR008979">
    <property type="entry name" value="Galactose-bd-like_sf"/>
</dbReference>
<evidence type="ECO:0000259" key="21">
    <source>
        <dbReference type="Pfam" id="PF17753"/>
    </source>
</evidence>
<evidence type="ECO:0000256" key="10">
    <source>
        <dbReference type="ARBA" id="ARBA00022729"/>
    </source>
</evidence>
<dbReference type="GO" id="GO:0005576">
    <property type="term" value="C:extracellular region"/>
    <property type="evidence" value="ECO:0007669"/>
    <property type="project" value="UniProtKB-SubCell"/>
</dbReference>
<dbReference type="Proteomes" id="UP000553776">
    <property type="component" value="Unassembled WGS sequence"/>
</dbReference>
<comment type="caution">
    <text evidence="24">The sequence shown here is derived from an EMBL/GenBank/DDBJ whole genome shotgun (WGS) entry which is preliminary data.</text>
</comment>
<evidence type="ECO:0000256" key="7">
    <source>
        <dbReference type="ARBA" id="ARBA00012754"/>
    </source>
</evidence>
<dbReference type="SUPFAM" id="SSF51445">
    <property type="entry name" value="(Trans)glycosidases"/>
    <property type="match status" value="1"/>
</dbReference>
<dbReference type="InterPro" id="IPR013783">
    <property type="entry name" value="Ig-like_fold"/>
</dbReference>
<dbReference type="InterPro" id="IPR017853">
    <property type="entry name" value="GH"/>
</dbReference>
<evidence type="ECO:0000256" key="1">
    <source>
        <dbReference type="ARBA" id="ARBA00000829"/>
    </source>
</evidence>
<comment type="subunit">
    <text evidence="6">Homodimer.</text>
</comment>
<keyword evidence="10" id="KW-0732">Signal</keyword>
<evidence type="ECO:0000256" key="6">
    <source>
        <dbReference type="ARBA" id="ARBA00011738"/>
    </source>
</evidence>
<evidence type="ECO:0000259" key="19">
    <source>
        <dbReference type="Pfam" id="PF00703"/>
    </source>
</evidence>
<evidence type="ECO:0000256" key="13">
    <source>
        <dbReference type="ARBA" id="ARBA00023180"/>
    </source>
</evidence>
<evidence type="ECO:0000259" key="23">
    <source>
        <dbReference type="Pfam" id="PF22666"/>
    </source>
</evidence>
<evidence type="ECO:0000256" key="12">
    <source>
        <dbReference type="ARBA" id="ARBA00023157"/>
    </source>
</evidence>
<keyword evidence="11" id="KW-0378">Hydrolase</keyword>
<evidence type="ECO:0000256" key="3">
    <source>
        <dbReference type="ARBA" id="ARBA00004613"/>
    </source>
</evidence>
<evidence type="ECO:0000256" key="16">
    <source>
        <dbReference type="ARBA" id="ARBA00038429"/>
    </source>
</evidence>
<keyword evidence="13" id="KW-0325">Glycoprotein</keyword>
<reference evidence="24 25" key="1">
    <citation type="submission" date="2020-08" db="EMBL/GenBank/DDBJ databases">
        <title>Cohnella phylogeny.</title>
        <authorList>
            <person name="Dunlap C."/>
        </authorList>
    </citation>
    <scope>NUCLEOTIDE SEQUENCE [LARGE SCALE GENOMIC DNA]</scope>
    <source>
        <strain evidence="24 25">DSM 25239</strain>
    </source>
</reference>
<dbReference type="SUPFAM" id="SSF49785">
    <property type="entry name" value="Galactose-binding domain-like"/>
    <property type="match status" value="1"/>
</dbReference>
<dbReference type="Pfam" id="PF00703">
    <property type="entry name" value="Glyco_hydro_2"/>
    <property type="match status" value="1"/>
</dbReference>
<dbReference type="InterPro" id="IPR006102">
    <property type="entry name" value="Ig-like_GH2"/>
</dbReference>
<sequence length="954" mass="106577">MADVNDYRPIEGKRYLDEAQDDAYARSSLHGDALVEAESRMPVREAAALPGDRPVGRFDREELLLSGAWRMKGCEPADPGSPAPSTGWFGRRGRESPGMAEGWYKPGFDRGGWSEVTVPTTVQKALAELGELADPYWNANTLEELEEHGEPKELPLWFRRTRAERMDWWFAKTFEAPQAWRGRRLTMRFDGLDYSGTVFLNGMSLGHHKGMFGGPELDVTNLVRFDGENELVVRIDQAPQSWNGLLKGSPGYGWHYGHLISQGIWKDVRLRAEPDVSVADVYVVTASIADNEARLLVDYSLRSRLPDFAKAAVRGEIRREGSGAEAAALRFLSEVDIAPGLNKLRAEVALPNPDLWWPIGYGDPSLYRLSLQVGVGDGEPADGESVAFGVRTVEMRPLADTAEETEYRWQFVVNGVPMFVKGANWCWTDPMLEQSEAKYERMLELARRGNVQMLRAWGGGIVEDDCFYRLCDEKGIMVYQEFPFCWGPIDSPHTDLGVVDRQVAESVKRLRSHPSLVMWGGGNENGPHGGADEGLFLVGRRCRQLDPSRPFHRTDPWGGSVHNWHVYHFGEPLDAATLGMPSVFYGEFGIPSMTNRSSCVRYVPEEELASWPPTEESRGWLAHFHQFGLKDVIKVMRYGAYGPIRGWDDYILYSQTAQGDSIRFTADMQRSRAGRSATGFWYYKFTDLFPGHSWAVVDFYGTPKLSYYRALQACRPRSAFATAEKLDGWREGETFAAELHVANDTREPLEGASVTAVLYGSGFGVLGAKRVEGLTLAANETRGLGRIEAALPSADDIRPFLLAVALRAADGTLLSDQWYWFNAQPKPEELAAFERAHVHNDNEYPGEEAVKAFELYAGLPDAPLRRLPGTRLEWRIERSGEGSVIAIRNSGDVPAVRVTVEGFPDDWDCYLEENDFGLYPGEERRIAFEAGSRARLDGLRVGAWNAPATGADGR</sequence>
<dbReference type="Gene3D" id="2.60.40.10">
    <property type="entry name" value="Immunoglobulins"/>
    <property type="match status" value="2"/>
</dbReference>